<evidence type="ECO:0000256" key="1">
    <source>
        <dbReference type="ARBA" id="ARBA00022679"/>
    </source>
</evidence>
<proteinExistence type="inferred from homology"/>
<reference evidence="6" key="1">
    <citation type="journal article" date="2019" name="Int. J. Syst. Evol. Microbiol.">
        <title>The Global Catalogue of Microorganisms (GCM) 10K type strain sequencing project: providing services to taxonomists for standard genome sequencing and annotation.</title>
        <authorList>
            <consortium name="The Broad Institute Genomics Platform"/>
            <consortium name="The Broad Institute Genome Sequencing Center for Infectious Disease"/>
            <person name="Wu L."/>
            <person name="Ma J."/>
        </authorList>
    </citation>
    <scope>NUCLEOTIDE SEQUENCE [LARGE SCALE GENOMIC DNA]</scope>
    <source>
        <strain evidence="6">JCM 9092</strain>
    </source>
</reference>
<comment type="caution">
    <text evidence="5">The sequence shown here is derived from an EMBL/GenBank/DDBJ whole genome shotgun (WGS) entry which is preliminary data.</text>
</comment>
<organism evidence="5 6">
    <name type="scientific">Streptomyces rectiviolaceus</name>
    <dbReference type="NCBI Taxonomy" id="332591"/>
    <lineage>
        <taxon>Bacteria</taxon>
        <taxon>Bacillati</taxon>
        <taxon>Actinomycetota</taxon>
        <taxon>Actinomycetes</taxon>
        <taxon>Kitasatosporales</taxon>
        <taxon>Streptomycetaceae</taxon>
        <taxon>Streptomyces</taxon>
    </lineage>
</organism>
<feature type="domain" description="N-acetyltransferase" evidence="4">
    <location>
        <begin position="1"/>
        <end position="152"/>
    </location>
</feature>
<dbReference type="Gene3D" id="3.40.630.30">
    <property type="match status" value="1"/>
</dbReference>
<dbReference type="InterPro" id="IPR000182">
    <property type="entry name" value="GNAT_dom"/>
</dbReference>
<accession>A0ABP6MA12</accession>
<evidence type="ECO:0000259" key="4">
    <source>
        <dbReference type="PROSITE" id="PS51186"/>
    </source>
</evidence>
<dbReference type="InterPro" id="IPR051531">
    <property type="entry name" value="N-acetyltransferase"/>
</dbReference>
<keyword evidence="2" id="KW-0012">Acyltransferase</keyword>
<dbReference type="SUPFAM" id="SSF55729">
    <property type="entry name" value="Acyl-CoA N-acyltransferases (Nat)"/>
    <property type="match status" value="1"/>
</dbReference>
<dbReference type="PANTHER" id="PTHR43792:SF8">
    <property type="entry name" value="[RIBOSOMAL PROTEIN US5]-ALANINE N-ACETYLTRANSFERASE"/>
    <property type="match status" value="1"/>
</dbReference>
<dbReference type="Pfam" id="PF13302">
    <property type="entry name" value="Acetyltransf_3"/>
    <property type="match status" value="1"/>
</dbReference>
<dbReference type="PANTHER" id="PTHR43792">
    <property type="entry name" value="GNAT FAMILY, PUTATIVE (AFU_ORTHOLOGUE AFUA_3G00765)-RELATED-RELATED"/>
    <property type="match status" value="1"/>
</dbReference>
<name>A0ABP6MA12_9ACTN</name>
<keyword evidence="6" id="KW-1185">Reference proteome</keyword>
<protein>
    <recommendedName>
        <fullName evidence="4">N-acetyltransferase domain-containing protein</fullName>
    </recommendedName>
</protein>
<evidence type="ECO:0000256" key="2">
    <source>
        <dbReference type="ARBA" id="ARBA00023315"/>
    </source>
</evidence>
<dbReference type="CDD" id="cd04301">
    <property type="entry name" value="NAT_SF"/>
    <property type="match status" value="1"/>
</dbReference>
<dbReference type="EMBL" id="BAAAUG010000019">
    <property type="protein sequence ID" value="GAA3088160.1"/>
    <property type="molecule type" value="Genomic_DNA"/>
</dbReference>
<evidence type="ECO:0000313" key="6">
    <source>
        <dbReference type="Proteomes" id="UP001501637"/>
    </source>
</evidence>
<gene>
    <name evidence="5" type="ORF">GCM10010449_09790</name>
</gene>
<dbReference type="Proteomes" id="UP001501637">
    <property type="component" value="Unassembled WGS sequence"/>
</dbReference>
<dbReference type="InterPro" id="IPR016181">
    <property type="entry name" value="Acyl_CoA_acyltransferase"/>
</dbReference>
<sequence>MVPWSEGDLALLVACNSAEMTVHLGGPEAHEQVVSRHRRYLALEERGRMFRVVLDGDAVGSIGYWERTWQGEFVWETGWGVLPGFQGRGIAAAAARLVVEEARGAGRYRRLHAFPSADHAASNGVCRKAGFRLGGEHDFEYPKGHWMRCNDWSVDLGVSGVRTPSEGPPPSS</sequence>
<dbReference type="PROSITE" id="PS51186">
    <property type="entry name" value="GNAT"/>
    <property type="match status" value="1"/>
</dbReference>
<comment type="similarity">
    <text evidence="3">Belongs to the acetyltransferase family. RimJ subfamily.</text>
</comment>
<evidence type="ECO:0000313" key="5">
    <source>
        <dbReference type="EMBL" id="GAA3088160.1"/>
    </source>
</evidence>
<keyword evidence="1" id="KW-0808">Transferase</keyword>
<evidence type="ECO:0000256" key="3">
    <source>
        <dbReference type="ARBA" id="ARBA00038502"/>
    </source>
</evidence>